<name>A0ABP8LB42_9MICO</name>
<feature type="domain" description="SAF" evidence="2">
    <location>
        <begin position="40"/>
        <end position="104"/>
    </location>
</feature>
<organism evidence="3 4">
    <name type="scientific">Georgenia halophila</name>
    <dbReference type="NCBI Taxonomy" id="620889"/>
    <lineage>
        <taxon>Bacteria</taxon>
        <taxon>Bacillati</taxon>
        <taxon>Actinomycetota</taxon>
        <taxon>Actinomycetes</taxon>
        <taxon>Micrococcales</taxon>
        <taxon>Bogoriellaceae</taxon>
        <taxon>Georgenia</taxon>
    </lineage>
</organism>
<gene>
    <name evidence="3" type="ORF">GCM10023169_24470</name>
</gene>
<comment type="caution">
    <text evidence="3">The sequence shown here is derived from an EMBL/GenBank/DDBJ whole genome shotgun (WGS) entry which is preliminary data.</text>
</comment>
<dbReference type="EMBL" id="BAABGN010000011">
    <property type="protein sequence ID" value="GAA4426049.1"/>
    <property type="molecule type" value="Genomic_DNA"/>
</dbReference>
<dbReference type="InterPro" id="IPR013974">
    <property type="entry name" value="SAF"/>
</dbReference>
<keyword evidence="4" id="KW-1185">Reference proteome</keyword>
<proteinExistence type="predicted"/>
<dbReference type="CDD" id="cd11614">
    <property type="entry name" value="SAF_CpaB_FlgA_like"/>
    <property type="match status" value="1"/>
</dbReference>
<accession>A0ABP8LB42</accession>
<dbReference type="InterPro" id="IPR031571">
    <property type="entry name" value="RcpC_dom"/>
</dbReference>
<evidence type="ECO:0000313" key="3">
    <source>
        <dbReference type="EMBL" id="GAA4426049.1"/>
    </source>
</evidence>
<dbReference type="Pfam" id="PF16976">
    <property type="entry name" value="RcpC"/>
    <property type="match status" value="1"/>
</dbReference>
<evidence type="ECO:0000256" key="1">
    <source>
        <dbReference type="SAM" id="MobiDB-lite"/>
    </source>
</evidence>
<sequence>MTRRIVAALAAVLLAVVGGLLLVSYVAAADQRAMAGMETASVLEVVEPIAEGTPAEKLTELVAVAQIPMKAVASGAVTSLGQISGQVATTDLKPGEQLLRSRFADPASLADPMEVEAPDGMHEISVLLESQRVLGSSLSAGDTVGVFVTRAEETHLALHKVLVTRIQGGITAPAPAEDGTEPVAAPAPEGSVMVTLALAAPDAERIVWAAENGSIWLSSEPDDATKDGTRIVDQESVYE</sequence>
<dbReference type="RefSeq" id="WP_345216544.1">
    <property type="nucleotide sequence ID" value="NZ_BAABGN010000011.1"/>
</dbReference>
<feature type="region of interest" description="Disordered" evidence="1">
    <location>
        <begin position="218"/>
        <end position="239"/>
    </location>
</feature>
<evidence type="ECO:0000313" key="4">
    <source>
        <dbReference type="Proteomes" id="UP001500622"/>
    </source>
</evidence>
<feature type="compositionally biased region" description="Basic and acidic residues" evidence="1">
    <location>
        <begin position="223"/>
        <end position="233"/>
    </location>
</feature>
<reference evidence="4" key="1">
    <citation type="journal article" date="2019" name="Int. J. Syst. Evol. Microbiol.">
        <title>The Global Catalogue of Microorganisms (GCM) 10K type strain sequencing project: providing services to taxonomists for standard genome sequencing and annotation.</title>
        <authorList>
            <consortium name="The Broad Institute Genomics Platform"/>
            <consortium name="The Broad Institute Genome Sequencing Center for Infectious Disease"/>
            <person name="Wu L."/>
            <person name="Ma J."/>
        </authorList>
    </citation>
    <scope>NUCLEOTIDE SEQUENCE [LARGE SCALE GENOMIC DNA]</scope>
    <source>
        <strain evidence="4">JCM 17810</strain>
    </source>
</reference>
<dbReference type="Proteomes" id="UP001500622">
    <property type="component" value="Unassembled WGS sequence"/>
</dbReference>
<evidence type="ECO:0000259" key="2">
    <source>
        <dbReference type="SMART" id="SM00858"/>
    </source>
</evidence>
<dbReference type="SMART" id="SM00858">
    <property type="entry name" value="SAF"/>
    <property type="match status" value="1"/>
</dbReference>
<protein>
    <recommendedName>
        <fullName evidence="2">SAF domain-containing protein</fullName>
    </recommendedName>
</protein>